<dbReference type="InterPro" id="IPR036851">
    <property type="entry name" value="Chloroperoxidase-like_sf"/>
</dbReference>
<name>A0A8H6F8J4_9LECA</name>
<dbReference type="PANTHER" id="PTHR33577:SF1">
    <property type="entry name" value="HEME HALOPEROXIDASE FAMILY PROFILE DOMAIN-CONTAINING PROTEIN"/>
    <property type="match status" value="1"/>
</dbReference>
<keyword evidence="6" id="KW-0408">Iron</keyword>
<dbReference type="GO" id="GO:0004601">
    <property type="term" value="F:peroxidase activity"/>
    <property type="evidence" value="ECO:0007669"/>
    <property type="project" value="UniProtKB-KW"/>
</dbReference>
<keyword evidence="5" id="KW-0560">Oxidoreductase</keyword>
<feature type="domain" description="Heme haloperoxidase family profile" evidence="9">
    <location>
        <begin position="79"/>
        <end position="332"/>
    </location>
</feature>
<keyword evidence="3" id="KW-0349">Heme</keyword>
<dbReference type="EMBL" id="JACCJB010000020">
    <property type="protein sequence ID" value="KAF6219232.1"/>
    <property type="molecule type" value="Genomic_DNA"/>
</dbReference>
<dbReference type="GO" id="GO:0046872">
    <property type="term" value="F:metal ion binding"/>
    <property type="evidence" value="ECO:0007669"/>
    <property type="project" value="UniProtKB-KW"/>
</dbReference>
<dbReference type="AlphaFoldDB" id="A0A8H6F8J4"/>
<reference evidence="10 11" key="1">
    <citation type="journal article" date="2020" name="Genomics">
        <title>Complete, high-quality genomes from long-read metagenomic sequencing of two wolf lichen thalli reveals enigmatic genome architecture.</title>
        <authorList>
            <person name="McKenzie S.K."/>
            <person name="Walston R.F."/>
            <person name="Allen J.L."/>
        </authorList>
    </citation>
    <scope>NUCLEOTIDE SEQUENCE [LARGE SCALE GENOMIC DNA]</scope>
    <source>
        <strain evidence="10">WasteWater1</strain>
    </source>
</reference>
<dbReference type="PANTHER" id="PTHR33577">
    <property type="entry name" value="STERIGMATOCYSTIN BIOSYNTHESIS PEROXIDASE STCC-RELATED"/>
    <property type="match status" value="1"/>
</dbReference>
<comment type="caution">
    <text evidence="10">The sequence shown here is derived from an EMBL/GenBank/DDBJ whole genome shotgun (WGS) entry which is preliminary data.</text>
</comment>
<keyword evidence="8" id="KW-0732">Signal</keyword>
<keyword evidence="2" id="KW-0575">Peroxidase</keyword>
<sequence length="443" mass="47080">MMISKLPFVLFALSAIQVTAFPHLSVNGVEELAELAKKSGECPHLAKQNQAACPHLAKNKDLKRQTTFDPTSQHVSTTGEYAWVAPGAGDQRGPCPGLNALANHGYLPHNGVADIPTIVSAVNTAYGMGIDIGTFLAVYGTAFDGDSISTDPGFSIGGPATSEEILGVGLLGTPSGLSDSHNNYEADTSPTRGDLYVVGNDYLLQVDRFQEYYDALPENTPAPDQYAALFPFRQAQFNNSVATNPDFFFPQFAGVFVSPAGYAFPPRMMANHSAEYPSGYLDKASFMTFFAVTGESGAFEYTPGWERIPNNFYRRPLSDPYTLPDFILDVLAFGLLDPRLLSIGGNTGTPNSFTGLDVSDLTDGVFDGATLAQGNNLECFILQLVQAEAPTAVAALYEDVTAALQPLAESISGNLAGLGCPQLGAVNAGMYDVYPGYAKANGI</sequence>
<evidence type="ECO:0000256" key="1">
    <source>
        <dbReference type="ARBA" id="ARBA00001970"/>
    </source>
</evidence>
<dbReference type="Proteomes" id="UP000593566">
    <property type="component" value="Unassembled WGS sequence"/>
</dbReference>
<evidence type="ECO:0000256" key="5">
    <source>
        <dbReference type="ARBA" id="ARBA00023002"/>
    </source>
</evidence>
<evidence type="ECO:0000259" key="9">
    <source>
        <dbReference type="PROSITE" id="PS51405"/>
    </source>
</evidence>
<evidence type="ECO:0000256" key="4">
    <source>
        <dbReference type="ARBA" id="ARBA00022723"/>
    </source>
</evidence>
<feature type="signal peptide" evidence="8">
    <location>
        <begin position="1"/>
        <end position="20"/>
    </location>
</feature>
<proteinExistence type="inferred from homology"/>
<dbReference type="RefSeq" id="XP_037148667.1">
    <property type="nucleotide sequence ID" value="XM_037295969.1"/>
</dbReference>
<evidence type="ECO:0000313" key="11">
    <source>
        <dbReference type="Proteomes" id="UP000593566"/>
    </source>
</evidence>
<dbReference type="GeneID" id="59333463"/>
<dbReference type="Gene3D" id="1.10.489.10">
    <property type="entry name" value="Chloroperoxidase-like"/>
    <property type="match status" value="1"/>
</dbReference>
<protein>
    <recommendedName>
        <fullName evidence="9">Heme haloperoxidase family profile domain-containing protein</fullName>
    </recommendedName>
</protein>
<evidence type="ECO:0000256" key="6">
    <source>
        <dbReference type="ARBA" id="ARBA00023004"/>
    </source>
</evidence>
<evidence type="ECO:0000256" key="2">
    <source>
        <dbReference type="ARBA" id="ARBA00022559"/>
    </source>
</evidence>
<organism evidence="10 11">
    <name type="scientific">Letharia lupina</name>
    <dbReference type="NCBI Taxonomy" id="560253"/>
    <lineage>
        <taxon>Eukaryota</taxon>
        <taxon>Fungi</taxon>
        <taxon>Dikarya</taxon>
        <taxon>Ascomycota</taxon>
        <taxon>Pezizomycotina</taxon>
        <taxon>Lecanoromycetes</taxon>
        <taxon>OSLEUM clade</taxon>
        <taxon>Lecanoromycetidae</taxon>
        <taxon>Lecanorales</taxon>
        <taxon>Lecanorineae</taxon>
        <taxon>Parmeliaceae</taxon>
        <taxon>Letharia</taxon>
    </lineage>
</organism>
<keyword evidence="4" id="KW-0479">Metal-binding</keyword>
<evidence type="ECO:0000256" key="7">
    <source>
        <dbReference type="ARBA" id="ARBA00025795"/>
    </source>
</evidence>
<dbReference type="PROSITE" id="PS51405">
    <property type="entry name" value="HEME_HALOPEROXIDASE"/>
    <property type="match status" value="1"/>
</dbReference>
<comment type="similarity">
    <text evidence="7">Belongs to the chloroperoxidase family.</text>
</comment>
<evidence type="ECO:0000313" key="10">
    <source>
        <dbReference type="EMBL" id="KAF6219232.1"/>
    </source>
</evidence>
<dbReference type="InterPro" id="IPR000028">
    <property type="entry name" value="Chloroperoxidase"/>
</dbReference>
<feature type="chain" id="PRO_5034517619" description="Heme haloperoxidase family profile domain-containing protein" evidence="8">
    <location>
        <begin position="21"/>
        <end position="443"/>
    </location>
</feature>
<comment type="cofactor">
    <cofactor evidence="1">
        <name>heme b</name>
        <dbReference type="ChEBI" id="CHEBI:60344"/>
    </cofactor>
</comment>
<dbReference type="SUPFAM" id="SSF47571">
    <property type="entry name" value="Cloroperoxidase"/>
    <property type="match status" value="1"/>
</dbReference>
<evidence type="ECO:0000256" key="3">
    <source>
        <dbReference type="ARBA" id="ARBA00022617"/>
    </source>
</evidence>
<evidence type="ECO:0000256" key="8">
    <source>
        <dbReference type="SAM" id="SignalP"/>
    </source>
</evidence>
<keyword evidence="11" id="KW-1185">Reference proteome</keyword>
<accession>A0A8H6F8J4</accession>
<gene>
    <name evidence="10" type="ORF">HO133_005057</name>
</gene>
<dbReference type="Pfam" id="PF01328">
    <property type="entry name" value="Peroxidase_2"/>
    <property type="match status" value="1"/>
</dbReference>